<evidence type="ECO:0000313" key="6">
    <source>
        <dbReference type="EMBL" id="KDQ60741.1"/>
    </source>
</evidence>
<dbReference type="InterPro" id="IPR045126">
    <property type="entry name" value="TRAPPC10/Trs130"/>
</dbReference>
<dbReference type="FunCoup" id="A0A067QDR7">
    <property type="interactions" value="12"/>
</dbReference>
<evidence type="ECO:0008006" key="8">
    <source>
        <dbReference type="Google" id="ProtNLM"/>
    </source>
</evidence>
<feature type="domain" description="TRAPPC10/Trs130 C-terminal" evidence="4">
    <location>
        <begin position="1016"/>
        <end position="1164"/>
    </location>
</feature>
<comment type="subcellular location">
    <subcellularLocation>
        <location evidence="1">Golgi apparatus</location>
    </subcellularLocation>
</comment>
<evidence type="ECO:0000259" key="5">
    <source>
        <dbReference type="Pfam" id="PF23036"/>
    </source>
</evidence>
<gene>
    <name evidence="6" type="ORF">JAAARDRAFT_172897</name>
</gene>
<dbReference type="STRING" id="933084.A0A067QDR7"/>
<sequence>MANLTQDVITTYAAPQTFLSSDQWKQIQAALLSQLPLRNIHWKSLSRPSLRTIQELRVKLLPLDSARDEHASQIPLTILERPLLNIYMVICEDNDTYKNVVRKQIKDWHSAVSQRKNQEWMIMYVDRPDTKAATPGFFQKAVLDKIRADFNLDKRDRCVQLSWSTGCDNPSAWADVMTKMKDGLLSAFDSAIAQREEDVKRLEAQRQMPGWNFCTFFILKAGIESLACSFEGVNLCEDALLQYEELEASFFQVLREKNLSWFGTLISPGAKDDSLPLLSSDKKSYRDLILANTISIFDFRVYLLARQCSLLGRMAKVVQVARKSAAFLNTFGRRLLEVQEKLPPFFLESWTYSSALSVVEECDKWASNTQLDEPTLKLHQAGKGELVELARHQLDILGVRLGHLPPRPPFSSVSPTVTPDTATFPKDNISNPELTLALNGAEVFYDLYVRITNRAIDLFKRAGRRKFALRLHGSLAALDVHRGRLSTALQTYKSLPAHYAPHQWSSLLSFMLSQAIDIHSHLANPTDREWITILLAFLQTYVDGLGSDMLIPEDDKDAYVSGLVLSLKTAAETLDADFPHDDHHAISLILSSHDAALAETKDGSYLEIDVRNHLSCPIPADQISVVLAGRDAEKLRYTADVKSFIAGNNRVKLFCAMSSQGTYAWDSTEIRISRLVLQWRRHPSSANKSNETHQELPFIVHIPKDYAAFDVQLAQPYCTELWTAEKALVTVFSGRNHITTTTVKLSSPSGTHFQCREAFLSEEDGRSLELGDDSITLMNIEPETTISFLVPHASSSGHSLHVYVDAEYLTASEPSTVRSLRLSRTVTTSLPVSVNVQDFFRGTRLFSKFTISSTSHQFVRIRSTRLEVREPGADDLQISDCSSARQGVTTVTPTQPANVLFQLNSPMGQARESLTFTITYRMLRDEVEALISAVVNNIVPRSTTSPGNREVIINRLLEGLEKNGSWVELYIATGELNIPPIEELDDDLKSMLLKVKEALSSNRPEITEGWRDLKIPLDVPRVDIIAAAKIRILSSPFSTEESPSHRLPALYAGQPISAVMTVTTSFHWGSNSEAKKRSYRMRFDVEEMIKVWLVSGRKRGDFIATDGATYEVPLTLIALNHGELSLPKVAITPLPVADGSAMGSTAVPTTETYQVHGAEKVLILPRGGRSTFVLDMGSPMSYSR</sequence>
<reference evidence="7" key="1">
    <citation type="journal article" date="2014" name="Proc. Natl. Acad. Sci. U.S.A.">
        <title>Extensive sampling of basidiomycete genomes demonstrates inadequacy of the white-rot/brown-rot paradigm for wood decay fungi.</title>
        <authorList>
            <person name="Riley R."/>
            <person name="Salamov A.A."/>
            <person name="Brown D.W."/>
            <person name="Nagy L.G."/>
            <person name="Floudas D."/>
            <person name="Held B.W."/>
            <person name="Levasseur A."/>
            <person name="Lombard V."/>
            <person name="Morin E."/>
            <person name="Otillar R."/>
            <person name="Lindquist E.A."/>
            <person name="Sun H."/>
            <person name="LaButti K.M."/>
            <person name="Schmutz J."/>
            <person name="Jabbour D."/>
            <person name="Luo H."/>
            <person name="Baker S.E."/>
            <person name="Pisabarro A.G."/>
            <person name="Walton J.D."/>
            <person name="Blanchette R.A."/>
            <person name="Henrissat B."/>
            <person name="Martin F."/>
            <person name="Cullen D."/>
            <person name="Hibbett D.S."/>
            <person name="Grigoriev I.V."/>
        </authorList>
    </citation>
    <scope>NUCLEOTIDE SEQUENCE [LARGE SCALE GENOMIC DNA]</scope>
    <source>
        <strain evidence="7">MUCL 33604</strain>
    </source>
</reference>
<dbReference type="GO" id="GO:0006891">
    <property type="term" value="P:intra-Golgi vesicle-mediated transport"/>
    <property type="evidence" value="ECO:0007669"/>
    <property type="project" value="TreeGrafter"/>
</dbReference>
<dbReference type="GO" id="GO:0034498">
    <property type="term" value="P:early endosome to Golgi transport"/>
    <property type="evidence" value="ECO:0007669"/>
    <property type="project" value="TreeGrafter"/>
</dbReference>
<evidence type="ECO:0000256" key="2">
    <source>
        <dbReference type="ARBA" id="ARBA00022448"/>
    </source>
</evidence>
<dbReference type="Proteomes" id="UP000027265">
    <property type="component" value="Unassembled WGS sequence"/>
</dbReference>
<evidence type="ECO:0000313" key="7">
    <source>
        <dbReference type="Proteomes" id="UP000027265"/>
    </source>
</evidence>
<keyword evidence="3" id="KW-0333">Golgi apparatus</keyword>
<evidence type="ECO:0000259" key="4">
    <source>
        <dbReference type="Pfam" id="PF12584"/>
    </source>
</evidence>
<dbReference type="EMBL" id="KL197713">
    <property type="protein sequence ID" value="KDQ60741.1"/>
    <property type="molecule type" value="Genomic_DNA"/>
</dbReference>
<dbReference type="PANTHER" id="PTHR13251">
    <property type="entry name" value="EPILEPSY HOLOPROSENCEPHALY CANDIDATE 1/TMEM1"/>
    <property type="match status" value="1"/>
</dbReference>
<keyword evidence="7" id="KW-1185">Reference proteome</keyword>
<evidence type="ECO:0000256" key="1">
    <source>
        <dbReference type="ARBA" id="ARBA00004555"/>
    </source>
</evidence>
<accession>A0A067QDR7</accession>
<keyword evidence="2" id="KW-0813">Transport</keyword>
<dbReference type="OrthoDB" id="10256906at2759"/>
<evidence type="ECO:0000256" key="3">
    <source>
        <dbReference type="ARBA" id="ARBA00023034"/>
    </source>
</evidence>
<dbReference type="GO" id="GO:1990071">
    <property type="term" value="C:TRAPPII protein complex"/>
    <property type="evidence" value="ECO:0007669"/>
    <property type="project" value="InterPro"/>
</dbReference>
<protein>
    <recommendedName>
        <fullName evidence="8">Trafficking protein particle complex subunit 10</fullName>
    </recommendedName>
</protein>
<feature type="domain" description="TRAPPC10/Trs130 N-terminal" evidence="5">
    <location>
        <begin position="21"/>
        <end position="321"/>
    </location>
</feature>
<dbReference type="GO" id="GO:0005829">
    <property type="term" value="C:cytosol"/>
    <property type="evidence" value="ECO:0007669"/>
    <property type="project" value="GOC"/>
</dbReference>
<dbReference type="InterPro" id="IPR022233">
    <property type="entry name" value="TRAPPC10/Trs130_C"/>
</dbReference>
<proteinExistence type="predicted"/>
<dbReference type="AlphaFoldDB" id="A0A067QDR7"/>
<dbReference type="HOGENOM" id="CLU_004654_0_0_1"/>
<dbReference type="Pfam" id="PF23036">
    <property type="entry name" value="TRAPPC10_1st"/>
    <property type="match status" value="1"/>
</dbReference>
<dbReference type="InParanoid" id="A0A067QDR7"/>
<organism evidence="6 7">
    <name type="scientific">Jaapia argillacea MUCL 33604</name>
    <dbReference type="NCBI Taxonomy" id="933084"/>
    <lineage>
        <taxon>Eukaryota</taxon>
        <taxon>Fungi</taxon>
        <taxon>Dikarya</taxon>
        <taxon>Basidiomycota</taxon>
        <taxon>Agaricomycotina</taxon>
        <taxon>Agaricomycetes</taxon>
        <taxon>Agaricomycetidae</taxon>
        <taxon>Jaapiales</taxon>
        <taxon>Jaapiaceae</taxon>
        <taxon>Jaapia</taxon>
    </lineage>
</organism>
<dbReference type="InterPro" id="IPR056913">
    <property type="entry name" value="TRAPPC10/Trs130_N"/>
</dbReference>
<dbReference type="Pfam" id="PF12584">
    <property type="entry name" value="TRAPPC10"/>
    <property type="match status" value="1"/>
</dbReference>
<dbReference type="PANTHER" id="PTHR13251:SF3">
    <property type="entry name" value="TRAFFICKING PROTEIN PARTICLE COMPLEX SUBUNIT 10"/>
    <property type="match status" value="1"/>
</dbReference>
<name>A0A067QDR7_9AGAM</name>